<protein>
    <submittedName>
        <fullName evidence="2">Uncharacterized protein</fullName>
    </submittedName>
</protein>
<dbReference type="SUPFAM" id="SSF140683">
    <property type="entry name" value="SP0561-like"/>
    <property type="match status" value="1"/>
</dbReference>
<reference evidence="2" key="1">
    <citation type="journal article" date="2020" name="mSystems">
        <title>Genome- and Community-Level Interaction Insights into Carbon Utilization and Element Cycling Functions of Hydrothermarchaeota in Hydrothermal Sediment.</title>
        <authorList>
            <person name="Zhou Z."/>
            <person name="Liu Y."/>
            <person name="Xu W."/>
            <person name="Pan J."/>
            <person name="Luo Z.H."/>
            <person name="Li M."/>
        </authorList>
    </citation>
    <scope>NUCLEOTIDE SEQUENCE [LARGE SCALE GENOMIC DNA]</scope>
    <source>
        <strain evidence="2">HyVt-80</strain>
    </source>
</reference>
<gene>
    <name evidence="2" type="ORF">ENL26_00455</name>
</gene>
<evidence type="ECO:0000313" key="2">
    <source>
        <dbReference type="EMBL" id="HHF08230.1"/>
    </source>
</evidence>
<keyword evidence="1" id="KW-0175">Coiled coil</keyword>
<accession>A0A7C5I0M4</accession>
<dbReference type="Gene3D" id="1.10.3910.10">
    <property type="entry name" value="SP0561-like"/>
    <property type="match status" value="1"/>
</dbReference>
<proteinExistence type="predicted"/>
<evidence type="ECO:0000256" key="1">
    <source>
        <dbReference type="SAM" id="Coils"/>
    </source>
</evidence>
<name>A0A7C5I0M4_9BACT</name>
<dbReference type="AlphaFoldDB" id="A0A7C5I0M4"/>
<comment type="caution">
    <text evidence="2">The sequence shown here is derived from an EMBL/GenBank/DDBJ whole genome shotgun (WGS) entry which is preliminary data.</text>
</comment>
<dbReference type="EMBL" id="DRTH01000020">
    <property type="protein sequence ID" value="HHF08230.1"/>
    <property type="molecule type" value="Genomic_DNA"/>
</dbReference>
<organism evidence="2">
    <name type="scientific">Kosmotoga arenicorallina</name>
    <dbReference type="NCBI Taxonomy" id="688066"/>
    <lineage>
        <taxon>Bacteria</taxon>
        <taxon>Thermotogati</taxon>
        <taxon>Thermotogota</taxon>
        <taxon>Thermotogae</taxon>
        <taxon>Kosmotogales</taxon>
        <taxon>Kosmotogaceae</taxon>
        <taxon>Kosmotoga</taxon>
    </lineage>
</organism>
<sequence>MLPNVSEEMTLKEIADLHHELYMILQHLGFDLNTGKMTSLKSSCRKKGLNLPEVLKALNTKVEELNLRNKKINNALKKQNRNI</sequence>
<dbReference type="Proteomes" id="UP000886129">
    <property type="component" value="Unassembled WGS sequence"/>
</dbReference>
<dbReference type="InterPro" id="IPR038062">
    <property type="entry name" value="ScdA-like_N_sf"/>
</dbReference>
<feature type="coiled-coil region" evidence="1">
    <location>
        <begin position="55"/>
        <end position="82"/>
    </location>
</feature>